<accession>A0AA37S967</accession>
<dbReference type="PANTHER" id="PTHR48081">
    <property type="entry name" value="AB HYDROLASE SUPERFAMILY PROTEIN C4A8.06C"/>
    <property type="match status" value="1"/>
</dbReference>
<dbReference type="InterPro" id="IPR013094">
    <property type="entry name" value="AB_hydrolase_3"/>
</dbReference>
<proteinExistence type="inferred from homology"/>
<comment type="similarity">
    <text evidence="1">Belongs to the 'GDXG' lipolytic enzyme family.</text>
</comment>
<evidence type="ECO:0000313" key="6">
    <source>
        <dbReference type="Proteomes" id="UP001161389"/>
    </source>
</evidence>
<dbReference type="InterPro" id="IPR029058">
    <property type="entry name" value="AB_hydrolase_fold"/>
</dbReference>
<feature type="active site" evidence="3">
    <location>
        <position position="145"/>
    </location>
</feature>
<evidence type="ECO:0000256" key="2">
    <source>
        <dbReference type="ARBA" id="ARBA00022801"/>
    </source>
</evidence>
<organism evidence="5 6">
    <name type="scientific">Litoribrevibacter albus</name>
    <dbReference type="NCBI Taxonomy" id="1473156"/>
    <lineage>
        <taxon>Bacteria</taxon>
        <taxon>Pseudomonadati</taxon>
        <taxon>Pseudomonadota</taxon>
        <taxon>Gammaproteobacteria</taxon>
        <taxon>Oceanospirillales</taxon>
        <taxon>Oceanospirillaceae</taxon>
        <taxon>Litoribrevibacter</taxon>
    </lineage>
</organism>
<dbReference type="Gene3D" id="3.40.50.1820">
    <property type="entry name" value="alpha/beta hydrolase"/>
    <property type="match status" value="1"/>
</dbReference>
<dbReference type="EMBL" id="BSNM01000003">
    <property type="protein sequence ID" value="GLQ30454.1"/>
    <property type="molecule type" value="Genomic_DNA"/>
</dbReference>
<dbReference type="InterPro" id="IPR033140">
    <property type="entry name" value="Lipase_GDXG_put_SER_AS"/>
</dbReference>
<dbReference type="AlphaFoldDB" id="A0AA37S967"/>
<dbReference type="Pfam" id="PF07859">
    <property type="entry name" value="Abhydrolase_3"/>
    <property type="match status" value="1"/>
</dbReference>
<evidence type="ECO:0000259" key="4">
    <source>
        <dbReference type="Pfam" id="PF07859"/>
    </source>
</evidence>
<keyword evidence="2" id="KW-0378">Hydrolase</keyword>
<dbReference type="PROSITE" id="PS01174">
    <property type="entry name" value="LIPASE_GDXG_SER"/>
    <property type="match status" value="1"/>
</dbReference>
<reference evidence="5" key="1">
    <citation type="journal article" date="2014" name="Int. J. Syst. Evol. Microbiol.">
        <title>Complete genome sequence of Corynebacterium casei LMG S-19264T (=DSM 44701T), isolated from a smear-ripened cheese.</title>
        <authorList>
            <consortium name="US DOE Joint Genome Institute (JGI-PGF)"/>
            <person name="Walter F."/>
            <person name="Albersmeier A."/>
            <person name="Kalinowski J."/>
            <person name="Ruckert C."/>
        </authorList>
    </citation>
    <scope>NUCLEOTIDE SEQUENCE</scope>
    <source>
        <strain evidence="5">NBRC 110071</strain>
    </source>
</reference>
<dbReference type="SUPFAM" id="SSF53474">
    <property type="entry name" value="alpha/beta-Hydrolases"/>
    <property type="match status" value="1"/>
</dbReference>
<gene>
    <name evidence="5" type="ORF">GCM10007876_09320</name>
</gene>
<sequence>MSIHSKVVQTISRKTIKRHGLNKEQTLKHLRTVFNNTPAVSLIPRGVKIRKIDRTEFKGERVSVKNPRTTVLYFHGGAFVGGVTKTYHNLAARLAKQLKAEVFLATYPLAPEAPFPAATERCLEAYRYLLSLDKDPKNIVIAGDSAGGSLALTCLLQIKDHRLTQPRCAVLLSPATNALPEKEKLLEQCPTDAMLSASLVQRIIDLYLPNMEDRSHPYASPLLGDYQGLPPIMFTASKDEILYHDALQAKDKAEAAGVEVEWLARSGVCHVWPIMVPFLPEANKDFKRIIRFIKQYEPTARSLTDHQVLKQDVWSGALS</sequence>
<evidence type="ECO:0000313" key="5">
    <source>
        <dbReference type="EMBL" id="GLQ30454.1"/>
    </source>
</evidence>
<evidence type="ECO:0000256" key="1">
    <source>
        <dbReference type="ARBA" id="ARBA00010515"/>
    </source>
</evidence>
<name>A0AA37S967_9GAMM</name>
<evidence type="ECO:0000256" key="3">
    <source>
        <dbReference type="PROSITE-ProRule" id="PRU10038"/>
    </source>
</evidence>
<feature type="domain" description="Alpha/beta hydrolase fold-3" evidence="4">
    <location>
        <begin position="71"/>
        <end position="272"/>
    </location>
</feature>
<dbReference type="PANTHER" id="PTHR48081:SF8">
    <property type="entry name" value="ALPHA_BETA HYDROLASE FOLD-3 DOMAIN-CONTAINING PROTEIN-RELATED"/>
    <property type="match status" value="1"/>
</dbReference>
<keyword evidence="6" id="KW-1185">Reference proteome</keyword>
<comment type="caution">
    <text evidence="5">The sequence shown here is derived from an EMBL/GenBank/DDBJ whole genome shotgun (WGS) entry which is preliminary data.</text>
</comment>
<dbReference type="RefSeq" id="WP_284379332.1">
    <property type="nucleotide sequence ID" value="NZ_BSNM01000003.1"/>
</dbReference>
<reference evidence="5" key="2">
    <citation type="submission" date="2023-01" db="EMBL/GenBank/DDBJ databases">
        <title>Draft genome sequence of Litoribrevibacter albus strain NBRC 110071.</title>
        <authorList>
            <person name="Sun Q."/>
            <person name="Mori K."/>
        </authorList>
    </citation>
    <scope>NUCLEOTIDE SEQUENCE</scope>
    <source>
        <strain evidence="5">NBRC 110071</strain>
    </source>
</reference>
<protein>
    <recommendedName>
        <fullName evidence="4">Alpha/beta hydrolase fold-3 domain-containing protein</fullName>
    </recommendedName>
</protein>
<dbReference type="Proteomes" id="UP001161389">
    <property type="component" value="Unassembled WGS sequence"/>
</dbReference>
<dbReference type="InterPro" id="IPR050300">
    <property type="entry name" value="GDXG_lipolytic_enzyme"/>
</dbReference>
<dbReference type="GO" id="GO:0016787">
    <property type="term" value="F:hydrolase activity"/>
    <property type="evidence" value="ECO:0007669"/>
    <property type="project" value="UniProtKB-KW"/>
</dbReference>